<dbReference type="PROSITE" id="PS00134">
    <property type="entry name" value="TRYPSIN_HIS"/>
    <property type="match status" value="2"/>
</dbReference>
<dbReference type="InterPro" id="IPR018114">
    <property type="entry name" value="TRYPSIN_HIS"/>
</dbReference>
<evidence type="ECO:0000256" key="1">
    <source>
        <dbReference type="ARBA" id="ARBA00007664"/>
    </source>
</evidence>
<dbReference type="PROSITE" id="PS00135">
    <property type="entry name" value="TRYPSIN_SER"/>
    <property type="match status" value="2"/>
</dbReference>
<dbReference type="SUPFAM" id="SSF50494">
    <property type="entry name" value="Trypsin-like serine proteases"/>
    <property type="match status" value="4"/>
</dbReference>
<dbReference type="Pfam" id="PF00089">
    <property type="entry name" value="Trypsin"/>
    <property type="match status" value="4"/>
</dbReference>
<dbReference type="PROSITE" id="PS50240">
    <property type="entry name" value="TRYPSIN_DOM"/>
    <property type="match status" value="2"/>
</dbReference>
<dbReference type="InterPro" id="IPR001314">
    <property type="entry name" value="Peptidase_S1A"/>
</dbReference>
<dbReference type="InterPro" id="IPR033116">
    <property type="entry name" value="TRYPSIN_SER"/>
</dbReference>
<feature type="domain" description="Peptidase S1" evidence="7">
    <location>
        <begin position="13"/>
        <end position="323"/>
    </location>
</feature>
<proteinExistence type="inferred from homology"/>
<feature type="domain" description="Peptidase S1" evidence="7">
    <location>
        <begin position="471"/>
        <end position="911"/>
    </location>
</feature>
<evidence type="ECO:0000256" key="3">
    <source>
        <dbReference type="ARBA" id="ARBA00022801"/>
    </source>
</evidence>
<dbReference type="GO" id="GO:0006508">
    <property type="term" value="P:proteolysis"/>
    <property type="evidence" value="ECO:0007669"/>
    <property type="project" value="UniProtKB-KW"/>
</dbReference>
<dbReference type="InterPro" id="IPR001254">
    <property type="entry name" value="Trypsin_dom"/>
</dbReference>
<evidence type="ECO:0000313" key="9">
    <source>
        <dbReference type="Proteomes" id="UP001142055"/>
    </source>
</evidence>
<evidence type="ECO:0000313" key="8">
    <source>
        <dbReference type="EMBL" id="KAJ6222279.1"/>
    </source>
</evidence>
<keyword evidence="3 6" id="KW-0378">Hydrolase</keyword>
<keyword evidence="2 6" id="KW-0645">Protease</keyword>
<reference evidence="8" key="1">
    <citation type="submission" date="2022-12" db="EMBL/GenBank/DDBJ databases">
        <title>Genome assemblies of Blomia tropicalis.</title>
        <authorList>
            <person name="Cui Y."/>
        </authorList>
    </citation>
    <scope>NUCLEOTIDE SEQUENCE</scope>
    <source>
        <tissue evidence="8">Adult mites</tissue>
    </source>
</reference>
<protein>
    <recommendedName>
        <fullName evidence="7">Peptidase S1 domain-containing protein</fullName>
    </recommendedName>
</protein>
<keyword evidence="5" id="KW-1015">Disulfide bond</keyword>
<dbReference type="PANTHER" id="PTHR24276:SF91">
    <property type="entry name" value="AT26814P-RELATED"/>
    <property type="match status" value="1"/>
</dbReference>
<dbReference type="InterPro" id="IPR043504">
    <property type="entry name" value="Peptidase_S1_PA_chymotrypsin"/>
</dbReference>
<sequence length="935" mass="105884">MNTQLKPSDEARIINGNVANASEVPSIVQLLVDIVGEPFCAGTLVTKNRVLTAAHCVYDLNNKTYEKQIFIRYGTIYGYKSAYPLVRVREIRRHRHFMLYDDEMINDIAILILDQNILPTKYVGYAKLPLFDFNDQRTVTVYGWSGVDLNEPCSPILRKTEMIIRPTWQCVKLNKKECPSVRSCRIMCAAGKFWGFDSGDSGGPVFLPDKTLIGIISSGFDEFSFESPPWEEVVYLFFVLTIHVVFGYNNNFNIQSKPSNEARITNGKIAKVGEVPSIVQLLADCLGEPYCAGTLITKKADVGYAKLAGFDFNDQQTVIVYGWSGSDFYEPSNPILRKTEMIVRPAWECVKLNKIECPSVSNCRIMCAAGKFWGPAAGDSGGPVFLPDNTMVGIVSSNFATLYFVAPPWEEAKFVKVKGGSCMYIKLYKMFVYQAKMNLNCLKLFFIIFHVVFGYKNDMNDKLKPSNEAKIENGIVVNGSEVPSIVQLLREPLADGLFCAGTLIASNVVLTAAHCIYDLNDHEYETHIFIRYGTIYSYKSEYPLARVRQIRKHPDYMYRYGELINDIALLILDRKLRPSKDVGYAKLPTFNFNNKQKVFVYGWSGVDLGEQCSATLRKAEMIARPSWQTVTAQQAECRSVRNCKIMLLTNKFRGTEPGDSGGPVFLPDKTLVGHISSDFPNFSFVSPHWEEDKIVKVKVPSIVQLLYGINEEPFCAGILITGNRVLTDAYCVYNYYEEEYEEVIYIRYGTIYSYKSEYPLARVLEIRKHSNYRKVDGANINDIAILILDRFIKSTKDVGYAKLPTSNFNDRRKVFVYGWSGKDFGEDCSSTLRKTEMIIRPTWQCVKLNATECKNVKDCKVMCATSKFSGISKGDSGGPVFLRDKTLVGIVSSFLENSSLESPPWEEDVIVKVFLRLNFINLKEKIYCIKKLELR</sequence>
<dbReference type="EMBL" id="JAPWDV010000001">
    <property type="protein sequence ID" value="KAJ6222279.1"/>
    <property type="molecule type" value="Genomic_DNA"/>
</dbReference>
<evidence type="ECO:0000256" key="5">
    <source>
        <dbReference type="ARBA" id="ARBA00023157"/>
    </source>
</evidence>
<dbReference type="Gene3D" id="2.40.10.10">
    <property type="entry name" value="Trypsin-like serine proteases"/>
    <property type="match status" value="4"/>
</dbReference>
<dbReference type="Proteomes" id="UP001142055">
    <property type="component" value="Chromosome 1"/>
</dbReference>
<comment type="caution">
    <text evidence="8">The sequence shown here is derived from an EMBL/GenBank/DDBJ whole genome shotgun (WGS) entry which is preliminary data.</text>
</comment>
<keyword evidence="4 6" id="KW-0720">Serine protease</keyword>
<dbReference type="SMART" id="SM00020">
    <property type="entry name" value="Tryp_SPc"/>
    <property type="match status" value="3"/>
</dbReference>
<evidence type="ECO:0000259" key="7">
    <source>
        <dbReference type="PROSITE" id="PS50240"/>
    </source>
</evidence>
<evidence type="ECO:0000256" key="6">
    <source>
        <dbReference type="RuleBase" id="RU363034"/>
    </source>
</evidence>
<comment type="similarity">
    <text evidence="1">Belongs to the peptidase S1 family.</text>
</comment>
<dbReference type="InterPro" id="IPR009003">
    <property type="entry name" value="Peptidase_S1_PA"/>
</dbReference>
<evidence type="ECO:0000256" key="2">
    <source>
        <dbReference type="ARBA" id="ARBA00022670"/>
    </source>
</evidence>
<dbReference type="PRINTS" id="PR00722">
    <property type="entry name" value="CHYMOTRYPSIN"/>
</dbReference>
<name>A0A9Q0RPZ3_BLOTA</name>
<gene>
    <name evidence="8" type="ORF">RDWZM_000824</name>
</gene>
<keyword evidence="9" id="KW-1185">Reference proteome</keyword>
<dbReference type="PANTHER" id="PTHR24276">
    <property type="entry name" value="POLYSERASE-RELATED"/>
    <property type="match status" value="1"/>
</dbReference>
<dbReference type="InterPro" id="IPR050430">
    <property type="entry name" value="Peptidase_S1"/>
</dbReference>
<dbReference type="GO" id="GO:0004252">
    <property type="term" value="F:serine-type endopeptidase activity"/>
    <property type="evidence" value="ECO:0007669"/>
    <property type="project" value="InterPro"/>
</dbReference>
<dbReference type="AlphaFoldDB" id="A0A9Q0RPZ3"/>
<evidence type="ECO:0000256" key="4">
    <source>
        <dbReference type="ARBA" id="ARBA00022825"/>
    </source>
</evidence>
<accession>A0A9Q0RPZ3</accession>
<organism evidence="8 9">
    <name type="scientific">Blomia tropicalis</name>
    <name type="common">Mite</name>
    <dbReference type="NCBI Taxonomy" id="40697"/>
    <lineage>
        <taxon>Eukaryota</taxon>
        <taxon>Metazoa</taxon>
        <taxon>Ecdysozoa</taxon>
        <taxon>Arthropoda</taxon>
        <taxon>Chelicerata</taxon>
        <taxon>Arachnida</taxon>
        <taxon>Acari</taxon>
        <taxon>Acariformes</taxon>
        <taxon>Sarcoptiformes</taxon>
        <taxon>Astigmata</taxon>
        <taxon>Glycyphagoidea</taxon>
        <taxon>Echimyopodidae</taxon>
        <taxon>Blomia</taxon>
    </lineage>
</organism>